<feature type="domain" description="Replitron HUH endonuclease" evidence="1">
    <location>
        <begin position="13"/>
        <end position="81"/>
    </location>
</feature>
<dbReference type="InterPro" id="IPR054423">
    <property type="entry name" value="Replitron_C"/>
</dbReference>
<dbReference type="Proteomes" id="UP000886520">
    <property type="component" value="Chromosome 7"/>
</dbReference>
<dbReference type="AlphaFoldDB" id="A0A9D4UZW5"/>
<keyword evidence="4" id="KW-1185">Reference proteome</keyword>
<gene>
    <name evidence="3" type="ORF">GOP47_0007014</name>
</gene>
<organism evidence="3 4">
    <name type="scientific">Adiantum capillus-veneris</name>
    <name type="common">Maidenhair fern</name>
    <dbReference type="NCBI Taxonomy" id="13818"/>
    <lineage>
        <taxon>Eukaryota</taxon>
        <taxon>Viridiplantae</taxon>
        <taxon>Streptophyta</taxon>
        <taxon>Embryophyta</taxon>
        <taxon>Tracheophyta</taxon>
        <taxon>Polypodiopsida</taxon>
        <taxon>Polypodiidae</taxon>
        <taxon>Polypodiales</taxon>
        <taxon>Pteridineae</taxon>
        <taxon>Pteridaceae</taxon>
        <taxon>Vittarioideae</taxon>
        <taxon>Adiantum</taxon>
    </lineage>
</organism>
<name>A0A9D4UZW5_ADICA</name>
<dbReference type="OrthoDB" id="1990019at2759"/>
<sequence>MVVRMLSSSLIAINKKLKSYLGWDKEGSAGANILCRALKQKNMHTFQGMVGYCMKDEGEPHFQKLTHNVTVDDINKGVELYTLYGVDDLTNRVCLTSNNIFDRAAMYWKFKMRHPLGNDFLSTLHIMVRTGKYYPSSSWIIPYQGRGMYLKKIRVMWCCMAFPSTVTYQDIVSIFVANDLYANAQPRADWFRSQWEAIERYLSVSVINKELTDTTAFKETNVDDPKANVVIIDDSDDDDEGTQIGDDFMPLVHRTEAILIVMEEGGHLNAVEATDTQDTFEGVEEDLVERLKEILLQIWTEVHGHDNGTLKFFIKESVKSIKNVVQDCQVNVADIKVADLEEQIVALREVSSLKVQLNKLNALVIRLNNVIGRFRS</sequence>
<dbReference type="EMBL" id="JABFUD020000007">
    <property type="protein sequence ID" value="KAI5077190.1"/>
    <property type="molecule type" value="Genomic_DNA"/>
</dbReference>
<evidence type="ECO:0000313" key="3">
    <source>
        <dbReference type="EMBL" id="KAI5077190.1"/>
    </source>
</evidence>
<evidence type="ECO:0000259" key="1">
    <source>
        <dbReference type="Pfam" id="PF21859"/>
    </source>
</evidence>
<comment type="caution">
    <text evidence="3">The sequence shown here is derived from an EMBL/GenBank/DDBJ whole genome shotgun (WGS) entry which is preliminary data.</text>
</comment>
<accession>A0A9D4UZW5</accession>
<evidence type="ECO:0000259" key="2">
    <source>
        <dbReference type="Pfam" id="PF21860"/>
    </source>
</evidence>
<proteinExistence type="predicted"/>
<reference evidence="3" key="1">
    <citation type="submission" date="2021-01" db="EMBL/GenBank/DDBJ databases">
        <title>Adiantum capillus-veneris genome.</title>
        <authorList>
            <person name="Fang Y."/>
            <person name="Liao Q."/>
        </authorList>
    </citation>
    <scope>NUCLEOTIDE SEQUENCE</scope>
    <source>
        <strain evidence="3">H3</strain>
        <tissue evidence="3">Leaf</tissue>
    </source>
</reference>
<evidence type="ECO:0000313" key="4">
    <source>
        <dbReference type="Proteomes" id="UP000886520"/>
    </source>
</evidence>
<dbReference type="Pfam" id="PF21859">
    <property type="entry name" value="Replitron_HUH"/>
    <property type="match status" value="1"/>
</dbReference>
<protein>
    <submittedName>
        <fullName evidence="3">Uncharacterized protein</fullName>
    </submittedName>
</protein>
<dbReference type="Pfam" id="PF21860">
    <property type="entry name" value="Replitron_C"/>
    <property type="match status" value="1"/>
</dbReference>
<feature type="domain" description="Replitron C-terminal" evidence="2">
    <location>
        <begin position="123"/>
        <end position="175"/>
    </location>
</feature>
<dbReference type="InterPro" id="IPR054424">
    <property type="entry name" value="Replitron_HUH"/>
</dbReference>